<dbReference type="GeneID" id="68349337"/>
<evidence type="ECO:0000256" key="1">
    <source>
        <dbReference type="ARBA" id="ARBA00006432"/>
    </source>
</evidence>
<dbReference type="SUPFAM" id="SSF56801">
    <property type="entry name" value="Acetyl-CoA synthetase-like"/>
    <property type="match status" value="1"/>
</dbReference>
<dbReference type="PROSITE" id="PS00455">
    <property type="entry name" value="AMP_BINDING"/>
    <property type="match status" value="1"/>
</dbReference>
<protein>
    <submittedName>
        <fullName evidence="3">AMP-binding enzyme domain-containing protein</fullName>
    </submittedName>
</protein>
<name>A0A9P8SNW9_9HYPO</name>
<evidence type="ECO:0000313" key="3">
    <source>
        <dbReference type="EMBL" id="KAH0967566.1"/>
    </source>
</evidence>
<dbReference type="Pfam" id="PF00501">
    <property type="entry name" value="AMP-binding"/>
    <property type="match status" value="1"/>
</dbReference>
<dbReference type="RefSeq" id="XP_044725079.1">
    <property type="nucleotide sequence ID" value="XM_044858679.1"/>
</dbReference>
<dbReference type="InterPro" id="IPR042099">
    <property type="entry name" value="ANL_N_sf"/>
</dbReference>
<reference evidence="3" key="1">
    <citation type="submission" date="2021-09" db="EMBL/GenBank/DDBJ databases">
        <title>A high-quality genome of the endoparasitic fungus Hirsutella rhossiliensis with a comparison of Hirsutella genomes reveals transposable elements contributing to genome size variation.</title>
        <authorList>
            <person name="Lin R."/>
            <person name="Jiao Y."/>
            <person name="Sun X."/>
            <person name="Ling J."/>
            <person name="Xie B."/>
            <person name="Cheng X."/>
        </authorList>
    </citation>
    <scope>NUCLEOTIDE SEQUENCE</scope>
    <source>
        <strain evidence="3">HR02</strain>
    </source>
</reference>
<organism evidence="3 4">
    <name type="scientific">Hirsutella rhossiliensis</name>
    <dbReference type="NCBI Taxonomy" id="111463"/>
    <lineage>
        <taxon>Eukaryota</taxon>
        <taxon>Fungi</taxon>
        <taxon>Dikarya</taxon>
        <taxon>Ascomycota</taxon>
        <taxon>Pezizomycotina</taxon>
        <taxon>Sordariomycetes</taxon>
        <taxon>Hypocreomycetidae</taxon>
        <taxon>Hypocreales</taxon>
        <taxon>Ophiocordycipitaceae</taxon>
        <taxon>Hirsutella</taxon>
    </lineage>
</organism>
<comment type="caution">
    <text evidence="3">The sequence shown here is derived from an EMBL/GenBank/DDBJ whole genome shotgun (WGS) entry which is preliminary data.</text>
</comment>
<dbReference type="Proteomes" id="UP000824596">
    <property type="component" value="Unassembled WGS sequence"/>
</dbReference>
<dbReference type="EMBL" id="JAIZPD010000001">
    <property type="protein sequence ID" value="KAH0967566.1"/>
    <property type="molecule type" value="Genomic_DNA"/>
</dbReference>
<comment type="similarity">
    <text evidence="1">Belongs to the ATP-dependent AMP-binding enzyme family.</text>
</comment>
<dbReference type="GO" id="GO:0006631">
    <property type="term" value="P:fatty acid metabolic process"/>
    <property type="evidence" value="ECO:0007669"/>
    <property type="project" value="TreeGrafter"/>
</dbReference>
<gene>
    <name evidence="3" type="ORF">HRG_00208</name>
</gene>
<dbReference type="GO" id="GO:0031956">
    <property type="term" value="F:medium-chain fatty acid-CoA ligase activity"/>
    <property type="evidence" value="ECO:0007669"/>
    <property type="project" value="TreeGrafter"/>
</dbReference>
<dbReference type="AlphaFoldDB" id="A0A9P8SNW9"/>
<dbReference type="InterPro" id="IPR000873">
    <property type="entry name" value="AMP-dep_synth/lig_dom"/>
</dbReference>
<dbReference type="Gene3D" id="3.40.50.12780">
    <property type="entry name" value="N-terminal domain of ligase-like"/>
    <property type="match status" value="1"/>
</dbReference>
<dbReference type="PANTHER" id="PTHR43201">
    <property type="entry name" value="ACYL-COA SYNTHETASE"/>
    <property type="match status" value="1"/>
</dbReference>
<evidence type="ECO:0000259" key="2">
    <source>
        <dbReference type="Pfam" id="PF00501"/>
    </source>
</evidence>
<feature type="domain" description="AMP-dependent synthetase/ligase" evidence="2">
    <location>
        <begin position="78"/>
        <end position="383"/>
    </location>
</feature>
<keyword evidence="4" id="KW-1185">Reference proteome</keyword>
<dbReference type="OrthoDB" id="6614653at2759"/>
<sequence>MAAGNPQKLPQDPVLARLLAASRQISGSETIVHDAFGFEKTYPELLGDVMQMRHLLRARLPPSAVGEQGFFHEAVPYVAVLARSGYELIVAFFAIRAMGGAWMTFGSGILPEEAYYFLSKTKATCMLASKDCFGRAEKICAYLSEQKDSESLTLLPISSDAQPLGNADIAIEDSLPVDSGGPGLVLFTSGTTGLPKATVLPKRCFAYAQLAEPGSAAINYRPGHWIGGARSLIEPVVTGTKLYDLGEKAGADTVLEAFKTHRITHATFTPLVLRQMKDLMTDGSGELSKEGRKKYSNYFKGLPTIRCAAGILGPTTMQFWTDLTGLPFENVYSSTELGGPATRAISGIKKNSIGTPLPGIDVKLSEGDHGELRVKSPNMLTHYIGEEEATRDAFDDEGYFKTGDLAYLKDGEFVFAGRSNADYVFFRFYQISTLRTTKRKSYAERSFGFDFIRRQQSK</sequence>
<dbReference type="InterPro" id="IPR020845">
    <property type="entry name" value="AMP-binding_CS"/>
</dbReference>
<dbReference type="PANTHER" id="PTHR43201:SF8">
    <property type="entry name" value="ACYL-COA SYNTHETASE FAMILY MEMBER 3"/>
    <property type="match status" value="1"/>
</dbReference>
<accession>A0A9P8SNW9</accession>
<evidence type="ECO:0000313" key="4">
    <source>
        <dbReference type="Proteomes" id="UP000824596"/>
    </source>
</evidence>
<proteinExistence type="inferred from homology"/>